<reference evidence="1" key="1">
    <citation type="submission" date="2021-06" db="EMBL/GenBank/DDBJ databases">
        <authorList>
            <person name="Kallberg Y."/>
            <person name="Tangrot J."/>
            <person name="Rosling A."/>
        </authorList>
    </citation>
    <scope>NUCLEOTIDE SEQUENCE</scope>
    <source>
        <strain evidence="1">FL966</strain>
    </source>
</reference>
<dbReference type="GO" id="GO:0031624">
    <property type="term" value="F:ubiquitin conjugating enzyme binding"/>
    <property type="evidence" value="ECO:0007669"/>
    <property type="project" value="TreeGrafter"/>
</dbReference>
<dbReference type="PANTHER" id="PTHR31531">
    <property type="entry name" value="E3 UBIQUITIN-PROTEIN LIGASE E3D FAMILY MEMBER"/>
    <property type="match status" value="1"/>
</dbReference>
<protein>
    <submittedName>
        <fullName evidence="1">15420_t:CDS:1</fullName>
    </submittedName>
</protein>
<dbReference type="Pfam" id="PF09814">
    <property type="entry name" value="HECT_2"/>
    <property type="match status" value="1"/>
</dbReference>
<proteinExistence type="predicted"/>
<dbReference type="InterPro" id="IPR019193">
    <property type="entry name" value="UBQ-conj_enz_E2-bd_prot"/>
</dbReference>
<dbReference type="GO" id="GO:0030332">
    <property type="term" value="F:cyclin binding"/>
    <property type="evidence" value="ECO:0007669"/>
    <property type="project" value="TreeGrafter"/>
</dbReference>
<dbReference type="OrthoDB" id="66510at2759"/>
<keyword evidence="2" id="KW-1185">Reference proteome</keyword>
<evidence type="ECO:0000313" key="1">
    <source>
        <dbReference type="EMBL" id="CAG8497440.1"/>
    </source>
</evidence>
<dbReference type="GO" id="GO:0005829">
    <property type="term" value="C:cytosol"/>
    <property type="evidence" value="ECO:0007669"/>
    <property type="project" value="TreeGrafter"/>
</dbReference>
<dbReference type="GO" id="GO:0061630">
    <property type="term" value="F:ubiquitin protein ligase activity"/>
    <property type="evidence" value="ECO:0007669"/>
    <property type="project" value="TreeGrafter"/>
</dbReference>
<dbReference type="AlphaFoldDB" id="A0A9N8ZIZ7"/>
<accession>A0A9N8ZIZ7</accession>
<gene>
    <name evidence="1" type="ORF">CPELLU_LOCUS2284</name>
</gene>
<dbReference type="Proteomes" id="UP000789759">
    <property type="component" value="Unassembled WGS sequence"/>
</dbReference>
<sequence>MELVVFAEVLPNVRSMTMNVGLLTEKKSSSFKLGIYPLRISLEYKNKSTTQSLQTVLNLSQTIETDDKPVIISSQDSLDIRLKLRSYVRKKPANQPSVKDTHPPFSANELTKLKNIQCVYCKTPLLKTNAFSKIMDMPSEHWEELVDCWMCHQEDYQQARMSDIIARENIGLVGNTYFLIHPKDVKSDTVGIEERLAQVDWSKGLSKKWRPLNCTRCLCPIGEGLYQKTKKAEENDASELSLLAIRLSKQAVLVELESDTNESITQRYPFSAFIAADLFEAAKAHATYRFIIEGQNSNQTYALIWLFGWDTKVITNSLRDETQCCKFSPSVAQSCIAIKSDLKPYNVIKLLYIDCTSQSNDKSSSILGQWQKDKTVEHLVYHNDICLQILLMLKVSTSCLPFSKRIMNGFSVGFIDIHGC</sequence>
<comment type="caution">
    <text evidence="1">The sequence shown here is derived from an EMBL/GenBank/DDBJ whole genome shotgun (WGS) entry which is preliminary data.</text>
</comment>
<dbReference type="EMBL" id="CAJVQA010000959">
    <property type="protein sequence ID" value="CAG8497440.1"/>
    <property type="molecule type" value="Genomic_DNA"/>
</dbReference>
<evidence type="ECO:0000313" key="2">
    <source>
        <dbReference type="Proteomes" id="UP000789759"/>
    </source>
</evidence>
<dbReference type="GO" id="GO:0051865">
    <property type="term" value="P:protein autoubiquitination"/>
    <property type="evidence" value="ECO:0007669"/>
    <property type="project" value="TreeGrafter"/>
</dbReference>
<dbReference type="GO" id="GO:0043161">
    <property type="term" value="P:proteasome-mediated ubiquitin-dependent protein catabolic process"/>
    <property type="evidence" value="ECO:0007669"/>
    <property type="project" value="TreeGrafter"/>
</dbReference>
<dbReference type="GO" id="GO:0006513">
    <property type="term" value="P:protein monoubiquitination"/>
    <property type="evidence" value="ECO:0007669"/>
    <property type="project" value="TreeGrafter"/>
</dbReference>
<dbReference type="GO" id="GO:0000209">
    <property type="term" value="P:protein polyubiquitination"/>
    <property type="evidence" value="ECO:0007669"/>
    <property type="project" value="TreeGrafter"/>
</dbReference>
<dbReference type="GO" id="GO:0000151">
    <property type="term" value="C:ubiquitin ligase complex"/>
    <property type="evidence" value="ECO:0007669"/>
    <property type="project" value="TreeGrafter"/>
</dbReference>
<dbReference type="PANTHER" id="PTHR31531:SF2">
    <property type="entry name" value="E3 UBIQUITIN-PROTEIN LIGASE E3D"/>
    <property type="match status" value="1"/>
</dbReference>
<dbReference type="GO" id="GO:0005634">
    <property type="term" value="C:nucleus"/>
    <property type="evidence" value="ECO:0007669"/>
    <property type="project" value="TreeGrafter"/>
</dbReference>
<name>A0A9N8ZIZ7_9GLOM</name>
<organism evidence="1 2">
    <name type="scientific">Cetraspora pellucida</name>
    <dbReference type="NCBI Taxonomy" id="1433469"/>
    <lineage>
        <taxon>Eukaryota</taxon>
        <taxon>Fungi</taxon>
        <taxon>Fungi incertae sedis</taxon>
        <taxon>Mucoromycota</taxon>
        <taxon>Glomeromycotina</taxon>
        <taxon>Glomeromycetes</taxon>
        <taxon>Diversisporales</taxon>
        <taxon>Gigasporaceae</taxon>
        <taxon>Cetraspora</taxon>
    </lineage>
</organism>